<feature type="compositionally biased region" description="Basic and acidic residues" evidence="4">
    <location>
        <begin position="459"/>
        <end position="486"/>
    </location>
</feature>
<evidence type="ECO:0000313" key="9">
    <source>
        <dbReference type="Proteomes" id="UP001642483"/>
    </source>
</evidence>
<dbReference type="CDD" id="cd18793">
    <property type="entry name" value="SF2_C_SNF"/>
    <property type="match status" value="1"/>
</dbReference>
<dbReference type="SUPFAM" id="SSF50249">
    <property type="entry name" value="Nucleic acid-binding proteins"/>
    <property type="match status" value="1"/>
</dbReference>
<dbReference type="InterPro" id="IPR000330">
    <property type="entry name" value="SNF2_N"/>
</dbReference>
<protein>
    <recommendedName>
        <fullName evidence="10">Transcription termination factor 2</fullName>
    </recommendedName>
</protein>
<keyword evidence="1" id="KW-0547">Nucleotide-binding</keyword>
<organism evidence="8 9">
    <name type="scientific">Clavelina lepadiformis</name>
    <name type="common">Light-bulb sea squirt</name>
    <name type="synonym">Ascidia lepadiformis</name>
    <dbReference type="NCBI Taxonomy" id="159417"/>
    <lineage>
        <taxon>Eukaryota</taxon>
        <taxon>Metazoa</taxon>
        <taxon>Chordata</taxon>
        <taxon>Tunicata</taxon>
        <taxon>Ascidiacea</taxon>
        <taxon>Aplousobranchia</taxon>
        <taxon>Clavelinidae</taxon>
        <taxon>Clavelina</taxon>
    </lineage>
</organism>
<dbReference type="PROSITE" id="PS51192">
    <property type="entry name" value="HELICASE_ATP_BIND_1"/>
    <property type="match status" value="1"/>
</dbReference>
<gene>
    <name evidence="8" type="ORF">CVLEPA_LOCUS6867</name>
</gene>
<dbReference type="Gene3D" id="3.40.50.300">
    <property type="entry name" value="P-loop containing nucleotide triphosphate hydrolases"/>
    <property type="match status" value="1"/>
</dbReference>
<dbReference type="Gene3D" id="2.40.50.140">
    <property type="entry name" value="Nucleic acid-binding proteins"/>
    <property type="match status" value="2"/>
</dbReference>
<dbReference type="InterPro" id="IPR001650">
    <property type="entry name" value="Helicase_C-like"/>
</dbReference>
<dbReference type="InterPro" id="IPR002059">
    <property type="entry name" value="CSP_DNA-bd"/>
</dbReference>
<evidence type="ECO:0000259" key="5">
    <source>
        <dbReference type="PROSITE" id="PS51192"/>
    </source>
</evidence>
<dbReference type="InterPro" id="IPR014001">
    <property type="entry name" value="Helicase_ATP-bd"/>
</dbReference>
<name>A0ABP0FF13_CLALP</name>
<keyword evidence="3" id="KW-0067">ATP-binding</keyword>
<feature type="compositionally biased region" description="Basic and acidic residues" evidence="4">
    <location>
        <begin position="308"/>
        <end position="318"/>
    </location>
</feature>
<reference evidence="8 9" key="1">
    <citation type="submission" date="2024-02" db="EMBL/GenBank/DDBJ databases">
        <authorList>
            <person name="Daric V."/>
            <person name="Darras S."/>
        </authorList>
    </citation>
    <scope>NUCLEOTIDE SEQUENCE [LARGE SCALE GENOMIC DNA]</scope>
</reference>
<dbReference type="InterPro" id="IPR049730">
    <property type="entry name" value="SNF2/RAD54-like_C"/>
</dbReference>
<feature type="region of interest" description="Disordered" evidence="4">
    <location>
        <begin position="308"/>
        <end position="328"/>
    </location>
</feature>
<dbReference type="InterPro" id="IPR012340">
    <property type="entry name" value="NA-bd_OB-fold"/>
</dbReference>
<keyword evidence="9" id="KW-1185">Reference proteome</keyword>
<sequence length="1044" mass="118726">MPLNGVITSYDAQRRCGFIKENEKSQSYYFAKVSMIDKNTNVEVGQNVIFDLFKEKGQVKEPVAVRIMMKNMVGDNTKFPHPESGRVRGRVIWYSDVKQYGFAQCETNPPTDAFLHVKHVENAGIKRLARGERLNFILVPNPDRKYQPLAVDIMREEKSGPMTSAEDNDEEKLFQSDPHHPKHINPCQIPHEPFQTRHNNSAPHANVNQKKVLNKLPSNERQNDGIKKLHQTTLKQPQGSSFGASGSVNRNFENPVREKIQQQLHQKQSLMRSLDISKLPDGGRRIQDQITELELKLKNTHLVKIDDKSDPVSHDKKTILPRPSSKNAADLDKDDFKIGILSFNTSAYKEPDFADEKMNKDTDQYYGGRMTIKRLDTIQKMTADAIEKLHGSLHSCPSSDEELNDPDGLTVSLMPHQKQALQWLVWRESQSVNGGVLADDMGLGKTLTMISLILKQIQNKDKKNEENDNEKNEDNADDINKDKNDDDATSDGTSSSGSENEKVTTENGTTAVETSGEETSLDSAEDKKTKLVSTDSTLIVAPASLIYHWESEIRNRCKKGLLSIHLFHGSSREKNAEKLAEFDVVITTYDIVRRCKPKVEKPEDVEKKKKPPAGSENTLFLINWRRVILDEAHQIRNFKSQTSEAVCALNSQSRWALSGTPVQNQENDMYAMIKFLHCHPFNEWKLWRHQVGNKSELGKQRLKTLVSSLVLRREKSQKGLNGKPLIPLPERNFEIHRIKLNEVEQEVYNKLKLESHSAYMAYEQVRGKKSCDVKRPYGQLNHLTYEPEKKMSATSLLVMLLRLRQCCGHLSLLGKSFDQDLLEKEKESIAVEDLFRSMNLNDESSFCKSLDKDKYVGKDKSECFEISSTSSKIKFVMDTLHKLDFEQPNDKCVVISQWTSMLRVLAHHLQAAKFSYAVIEGSVSARKRMDLVDEFNRNPSKPKVMLVSLQAGGVGLNLVGGNHLFLLDLHWNPALEKQAFDRIYRVGQKKNVFVHKFVVSGTVEEQILQLQEKKINIAKAVMEGADTDNKVRLSLADMRQLFGL</sequence>
<evidence type="ECO:0000256" key="3">
    <source>
        <dbReference type="ARBA" id="ARBA00022840"/>
    </source>
</evidence>
<dbReference type="Gene3D" id="3.40.50.10810">
    <property type="entry name" value="Tandem AAA-ATPase domain"/>
    <property type="match status" value="2"/>
</dbReference>
<comment type="caution">
    <text evidence="8">The sequence shown here is derived from an EMBL/GenBank/DDBJ whole genome shotgun (WGS) entry which is preliminary data.</text>
</comment>
<accession>A0ABP0FF13</accession>
<evidence type="ECO:0000313" key="8">
    <source>
        <dbReference type="EMBL" id="CAK8677488.1"/>
    </source>
</evidence>
<dbReference type="Proteomes" id="UP001642483">
    <property type="component" value="Unassembled WGS sequence"/>
</dbReference>
<dbReference type="SUPFAM" id="SSF52540">
    <property type="entry name" value="P-loop containing nucleoside triphosphate hydrolases"/>
    <property type="match status" value="2"/>
</dbReference>
<dbReference type="SMART" id="SM00490">
    <property type="entry name" value="HELICc"/>
    <property type="match status" value="1"/>
</dbReference>
<feature type="domain" description="Helicase C-terminal" evidence="6">
    <location>
        <begin position="875"/>
        <end position="1039"/>
    </location>
</feature>
<evidence type="ECO:0000256" key="1">
    <source>
        <dbReference type="ARBA" id="ARBA00022741"/>
    </source>
</evidence>
<dbReference type="InterPro" id="IPR050628">
    <property type="entry name" value="SNF2_RAD54_helicase_TF"/>
</dbReference>
<feature type="compositionally biased region" description="Polar residues" evidence="4">
    <location>
        <begin position="505"/>
        <end position="514"/>
    </location>
</feature>
<evidence type="ECO:0000256" key="4">
    <source>
        <dbReference type="SAM" id="MobiDB-lite"/>
    </source>
</evidence>
<evidence type="ECO:0000259" key="7">
    <source>
        <dbReference type="PROSITE" id="PS51857"/>
    </source>
</evidence>
<dbReference type="InterPro" id="IPR038718">
    <property type="entry name" value="SNF2-like_sf"/>
</dbReference>
<dbReference type="PANTHER" id="PTHR45626">
    <property type="entry name" value="TRANSCRIPTION TERMINATION FACTOR 2-RELATED"/>
    <property type="match status" value="1"/>
</dbReference>
<evidence type="ECO:0000256" key="2">
    <source>
        <dbReference type="ARBA" id="ARBA00022801"/>
    </source>
</evidence>
<dbReference type="SMART" id="SM00487">
    <property type="entry name" value="DEXDc"/>
    <property type="match status" value="1"/>
</dbReference>
<dbReference type="InterPro" id="IPR027417">
    <property type="entry name" value="P-loop_NTPase"/>
</dbReference>
<dbReference type="PROSITE" id="PS51857">
    <property type="entry name" value="CSD_2"/>
    <property type="match status" value="1"/>
</dbReference>
<dbReference type="Pfam" id="PF00313">
    <property type="entry name" value="CSD"/>
    <property type="match status" value="1"/>
</dbReference>
<evidence type="ECO:0008006" key="10">
    <source>
        <dbReference type="Google" id="ProtNLM"/>
    </source>
</evidence>
<dbReference type="Pfam" id="PF00176">
    <property type="entry name" value="SNF2-rel_dom"/>
    <property type="match status" value="1"/>
</dbReference>
<proteinExistence type="predicted"/>
<dbReference type="PANTHER" id="PTHR45626:SF50">
    <property type="entry name" value="TRANSCRIPTION TERMINATION FACTOR 2"/>
    <property type="match status" value="1"/>
</dbReference>
<feature type="domain" description="CSD" evidence="7">
    <location>
        <begin position="86"/>
        <end position="155"/>
    </location>
</feature>
<feature type="compositionally biased region" description="Polar residues" evidence="4">
    <location>
        <begin position="196"/>
        <end position="220"/>
    </location>
</feature>
<feature type="region of interest" description="Disordered" evidence="4">
    <location>
        <begin position="159"/>
        <end position="222"/>
    </location>
</feature>
<dbReference type="EMBL" id="CAWYQH010000046">
    <property type="protein sequence ID" value="CAK8677488.1"/>
    <property type="molecule type" value="Genomic_DNA"/>
</dbReference>
<feature type="domain" description="Helicase ATP-binding" evidence="5">
    <location>
        <begin position="426"/>
        <end position="679"/>
    </location>
</feature>
<dbReference type="Pfam" id="PF00271">
    <property type="entry name" value="Helicase_C"/>
    <property type="match status" value="1"/>
</dbReference>
<keyword evidence="2" id="KW-0378">Hydrolase</keyword>
<dbReference type="PROSITE" id="PS51194">
    <property type="entry name" value="HELICASE_CTER"/>
    <property type="match status" value="1"/>
</dbReference>
<evidence type="ECO:0000259" key="6">
    <source>
        <dbReference type="PROSITE" id="PS51194"/>
    </source>
</evidence>
<feature type="region of interest" description="Disordered" evidence="4">
    <location>
        <begin position="459"/>
        <end position="528"/>
    </location>
</feature>